<dbReference type="AlphaFoldDB" id="A0A182YS72"/>
<feature type="region of interest" description="Disordered" evidence="1">
    <location>
        <begin position="408"/>
        <end position="427"/>
    </location>
</feature>
<dbReference type="Proteomes" id="UP000076408">
    <property type="component" value="Unassembled WGS sequence"/>
</dbReference>
<evidence type="ECO:0000313" key="3">
    <source>
        <dbReference type="EnsemblMetazoa" id="ASTEI11308-PA"/>
    </source>
</evidence>
<evidence type="ECO:0000313" key="4">
    <source>
        <dbReference type="Proteomes" id="UP000076408"/>
    </source>
</evidence>
<dbReference type="EnsemblMetazoa" id="ASTEI11308-RA">
    <property type="protein sequence ID" value="ASTEI11308-PA"/>
    <property type="gene ID" value="ASTEI11308"/>
</dbReference>
<name>A0A182YS72_ANOST</name>
<feature type="compositionally biased region" description="Low complexity" evidence="1">
    <location>
        <begin position="507"/>
        <end position="516"/>
    </location>
</feature>
<dbReference type="VEuPathDB" id="VectorBase:ASTEI20_039952"/>
<reference evidence="4" key="1">
    <citation type="journal article" date="2014" name="Genome Biol.">
        <title>Genome analysis of a major urban malaria vector mosquito, Anopheles stephensi.</title>
        <authorList>
            <person name="Jiang X."/>
            <person name="Peery A."/>
            <person name="Hall A.B."/>
            <person name="Sharma A."/>
            <person name="Chen X.G."/>
            <person name="Waterhouse R.M."/>
            <person name="Komissarov A."/>
            <person name="Riehle M.M."/>
            <person name="Shouche Y."/>
            <person name="Sharakhova M.V."/>
            <person name="Lawson D."/>
            <person name="Pakpour N."/>
            <person name="Arensburger P."/>
            <person name="Davidson V.L."/>
            <person name="Eiglmeier K."/>
            <person name="Emrich S."/>
            <person name="George P."/>
            <person name="Kennedy R.C."/>
            <person name="Mane S.P."/>
            <person name="Maslen G."/>
            <person name="Oringanje C."/>
            <person name="Qi Y."/>
            <person name="Settlage R."/>
            <person name="Tojo M."/>
            <person name="Tubio J.M."/>
            <person name="Unger M.F."/>
            <person name="Wang B."/>
            <person name="Vernick K.D."/>
            <person name="Ribeiro J.M."/>
            <person name="James A.A."/>
            <person name="Michel K."/>
            <person name="Riehle M.A."/>
            <person name="Luckhart S."/>
            <person name="Sharakhov I.V."/>
            <person name="Tu Z."/>
        </authorList>
    </citation>
    <scope>NUCLEOTIDE SEQUENCE [LARGE SCALE GENOMIC DNA]</scope>
    <source>
        <strain evidence="4">Indian</strain>
    </source>
</reference>
<dbReference type="PROSITE" id="PS50032">
    <property type="entry name" value="KA1"/>
    <property type="match status" value="1"/>
</dbReference>
<dbReference type="VEuPathDB" id="VectorBase:ASTE016113"/>
<organism evidence="3 4">
    <name type="scientific">Anopheles stephensi</name>
    <name type="common">Indo-Pakistan malaria mosquito</name>
    <dbReference type="NCBI Taxonomy" id="30069"/>
    <lineage>
        <taxon>Eukaryota</taxon>
        <taxon>Metazoa</taxon>
        <taxon>Ecdysozoa</taxon>
        <taxon>Arthropoda</taxon>
        <taxon>Hexapoda</taxon>
        <taxon>Insecta</taxon>
        <taxon>Pterygota</taxon>
        <taxon>Neoptera</taxon>
        <taxon>Endopterygota</taxon>
        <taxon>Diptera</taxon>
        <taxon>Nematocera</taxon>
        <taxon>Culicoidea</taxon>
        <taxon>Culicidae</taxon>
        <taxon>Anophelinae</taxon>
        <taxon>Anopheles</taxon>
    </lineage>
</organism>
<dbReference type="STRING" id="30069.A0A182YS72"/>
<dbReference type="Pfam" id="PF23311">
    <property type="entry name" value="DUF7084"/>
    <property type="match status" value="1"/>
</dbReference>
<protein>
    <submittedName>
        <fullName evidence="3">KA1 domain-containing protein</fullName>
    </submittedName>
</protein>
<dbReference type="OMA" id="HRVIHSK"/>
<sequence>MQKGLHAAAIAASQQQRNNLLITPSPPLADNSVSLPGSPMHCKAFVQDDRTTYPDITVPNDVMLSLVPGLEKLVQENRLPIEAANSILNTRTMPYEVGHQLGLVRGGTVGTVLTGGGGGAGMMGGTLDAGLNLLQLQHSQSVSPLNATLRHGGGGGLAGSGYPMAGRPTGFPMGGMQPSYVGAGGGGGAGATFGAFGNNPYGFPNLIAGMSPVNAASSTGMCHLSGLEYAGSNSNSGCPSPVYYASGCSSPILPGPPASIVSGCSGNMGSASGTGSASGGAASPMHQITRGLSTLNTGGGGGGGAGSITMAGGSITRGTSSAAASSFPSVACNEPLDLSMDIVNSVEIDFSGRIVAGCYSGATTPVNYFDPKNYGLLPPPPPQTMRISATPPTSPNNLCIIQEEHSTGASGSAPFKSHSANASPEDLSFQHTHPQICLTDVQGSEITLVALSDSSHGDSDDSLNCQTGSSATTSGLGFSGLLITEPASDMPSITRGVGRKASLDTENNSTATTTSAKLDASDMSESYVRRGSDKSLGFSDDSLSNDSNHSNLSPSQEPSAASSGFKSADSNSEQDGARLSPDSLCDSSKHSSDECYELPLPQECSSLDSVRILEMVKRTLDSTMPPKGCVYGVAGGSGYGASKMVGADPNSSRAAGTGIAGDEAGGRSHQLTGNGGDGASGPSSRNGSGADARSNLSLEFSGGLQIELQVYEGRNSKDSNTSKGIKLRRISGDQYEYGKLCQQLITSLTV</sequence>
<reference evidence="3" key="2">
    <citation type="submission" date="2020-05" db="UniProtKB">
        <authorList>
            <consortium name="EnsemblMetazoa"/>
        </authorList>
    </citation>
    <scope>IDENTIFICATION</scope>
    <source>
        <strain evidence="3">Indian</strain>
    </source>
</reference>
<keyword evidence="4" id="KW-1185">Reference proteome</keyword>
<dbReference type="InterPro" id="IPR055511">
    <property type="entry name" value="DUF7084"/>
</dbReference>
<proteinExistence type="predicted"/>
<feature type="compositionally biased region" description="Low complexity" evidence="1">
    <location>
        <begin position="535"/>
        <end position="555"/>
    </location>
</feature>
<accession>A0A182YS72</accession>
<feature type="region of interest" description="Disordered" evidence="1">
    <location>
        <begin position="648"/>
        <end position="694"/>
    </location>
</feature>
<evidence type="ECO:0000259" key="2">
    <source>
        <dbReference type="PROSITE" id="PS50032"/>
    </source>
</evidence>
<feature type="compositionally biased region" description="Polar residues" evidence="1">
    <location>
        <begin position="556"/>
        <end position="574"/>
    </location>
</feature>
<feature type="region of interest" description="Disordered" evidence="1">
    <location>
        <begin position="486"/>
        <end position="592"/>
    </location>
</feature>
<dbReference type="VEuPathDB" id="VectorBase:ASTEI11308"/>
<dbReference type="InterPro" id="IPR001772">
    <property type="entry name" value="KA1_dom"/>
</dbReference>
<evidence type="ECO:0000256" key="1">
    <source>
        <dbReference type="SAM" id="MobiDB-lite"/>
    </source>
</evidence>
<feature type="domain" description="KA1" evidence="2">
    <location>
        <begin position="697"/>
        <end position="750"/>
    </location>
</feature>